<feature type="transmembrane region" description="Helical" evidence="8">
    <location>
        <begin position="141"/>
        <end position="159"/>
    </location>
</feature>
<reference evidence="10" key="2">
    <citation type="submission" date="2025-09" db="UniProtKB">
        <authorList>
            <consortium name="Ensembl"/>
        </authorList>
    </citation>
    <scope>IDENTIFICATION</scope>
</reference>
<proteinExistence type="predicted"/>
<feature type="transmembrane region" description="Helical" evidence="8">
    <location>
        <begin position="179"/>
        <end position="202"/>
    </location>
</feature>
<dbReference type="GeneTree" id="ENSGT00950000182966"/>
<dbReference type="GO" id="GO:0019957">
    <property type="term" value="F:C-C chemokine binding"/>
    <property type="evidence" value="ECO:0007669"/>
    <property type="project" value="TreeGrafter"/>
</dbReference>
<keyword evidence="11" id="KW-1185">Reference proteome</keyword>
<comment type="subcellular location">
    <subcellularLocation>
        <location evidence="1">Membrane</location>
    </subcellularLocation>
</comment>
<organism evidence="10 11">
    <name type="scientific">Cyprinodon variegatus</name>
    <name type="common">Sheepshead minnow</name>
    <dbReference type="NCBI Taxonomy" id="28743"/>
    <lineage>
        <taxon>Eukaryota</taxon>
        <taxon>Metazoa</taxon>
        <taxon>Chordata</taxon>
        <taxon>Craniata</taxon>
        <taxon>Vertebrata</taxon>
        <taxon>Euteleostomi</taxon>
        <taxon>Actinopterygii</taxon>
        <taxon>Neopterygii</taxon>
        <taxon>Teleostei</taxon>
        <taxon>Neoteleostei</taxon>
        <taxon>Acanthomorphata</taxon>
        <taxon>Ovalentaria</taxon>
        <taxon>Atherinomorphae</taxon>
        <taxon>Cyprinodontiformes</taxon>
        <taxon>Cyprinodontidae</taxon>
        <taxon>Cyprinodon</taxon>
    </lineage>
</organism>
<dbReference type="Pfam" id="PF24626">
    <property type="entry name" value="SH3_Tf2-1"/>
    <property type="match status" value="1"/>
</dbReference>
<evidence type="ECO:0000313" key="11">
    <source>
        <dbReference type="Proteomes" id="UP000265020"/>
    </source>
</evidence>
<evidence type="ECO:0000256" key="3">
    <source>
        <dbReference type="ARBA" id="ARBA00022989"/>
    </source>
</evidence>
<dbReference type="Proteomes" id="UP000265020">
    <property type="component" value="Unassembled WGS sequence"/>
</dbReference>
<dbReference type="InterPro" id="IPR056924">
    <property type="entry name" value="SH3_Tf2-1"/>
</dbReference>
<dbReference type="SUPFAM" id="SSF81321">
    <property type="entry name" value="Family A G protein-coupled receptor-like"/>
    <property type="match status" value="1"/>
</dbReference>
<dbReference type="STRING" id="28743.ENSCVAP00000005449"/>
<dbReference type="GO" id="GO:0006955">
    <property type="term" value="P:immune response"/>
    <property type="evidence" value="ECO:0007669"/>
    <property type="project" value="TreeGrafter"/>
</dbReference>
<evidence type="ECO:0000256" key="7">
    <source>
        <dbReference type="ARBA" id="ARBA00023224"/>
    </source>
</evidence>
<dbReference type="GO" id="GO:0009897">
    <property type="term" value="C:external side of plasma membrane"/>
    <property type="evidence" value="ECO:0007669"/>
    <property type="project" value="TreeGrafter"/>
</dbReference>
<evidence type="ECO:0000256" key="2">
    <source>
        <dbReference type="ARBA" id="ARBA00022692"/>
    </source>
</evidence>
<keyword evidence="3 8" id="KW-1133">Transmembrane helix</keyword>
<feature type="domain" description="G-protein coupled receptors family 1 profile" evidence="9">
    <location>
        <begin position="45"/>
        <end position="195"/>
    </location>
</feature>
<evidence type="ECO:0000256" key="4">
    <source>
        <dbReference type="ARBA" id="ARBA00023040"/>
    </source>
</evidence>
<dbReference type="InterPro" id="IPR000276">
    <property type="entry name" value="GPCR_Rhodpsn"/>
</dbReference>
<feature type="transmembrane region" description="Helical" evidence="8">
    <location>
        <begin position="101"/>
        <end position="120"/>
    </location>
</feature>
<dbReference type="PANTHER" id="PTHR10489:SF946">
    <property type="entry name" value="LEUKOTRIENE B4 RECEPTOR 1-LIKE"/>
    <property type="match status" value="1"/>
</dbReference>
<feature type="transmembrane region" description="Helical" evidence="8">
    <location>
        <begin position="66"/>
        <end position="89"/>
    </location>
</feature>
<dbReference type="GO" id="GO:0016493">
    <property type="term" value="F:C-C chemokine receptor activity"/>
    <property type="evidence" value="ECO:0007669"/>
    <property type="project" value="TreeGrafter"/>
</dbReference>
<keyword evidence="5 8" id="KW-0472">Membrane</keyword>
<keyword evidence="4" id="KW-0297">G-protein coupled receptor</keyword>
<evidence type="ECO:0000256" key="1">
    <source>
        <dbReference type="ARBA" id="ARBA00004370"/>
    </source>
</evidence>
<keyword evidence="7" id="KW-0807">Transducer</keyword>
<reference evidence="10" key="1">
    <citation type="submission" date="2025-08" db="UniProtKB">
        <authorList>
            <consortium name="Ensembl"/>
        </authorList>
    </citation>
    <scope>IDENTIFICATION</scope>
</reference>
<accession>A0A3Q2CJP2</accession>
<evidence type="ECO:0000259" key="9">
    <source>
        <dbReference type="PROSITE" id="PS50262"/>
    </source>
</evidence>
<dbReference type="InterPro" id="IPR017452">
    <property type="entry name" value="GPCR_Rhodpsn_7TM"/>
</dbReference>
<dbReference type="PANTHER" id="PTHR10489">
    <property type="entry name" value="CELL ADHESION MOLECULE"/>
    <property type="match status" value="1"/>
</dbReference>
<dbReference type="PRINTS" id="PR00237">
    <property type="entry name" value="GPCRRHODOPSN"/>
</dbReference>
<name>A0A3Q2CJP2_CYPVA</name>
<keyword evidence="2 8" id="KW-0812">Transmembrane</keyword>
<feature type="transmembrane region" description="Helical" evidence="8">
    <location>
        <begin position="28"/>
        <end position="54"/>
    </location>
</feature>
<evidence type="ECO:0000256" key="5">
    <source>
        <dbReference type="ARBA" id="ARBA00023136"/>
    </source>
</evidence>
<dbReference type="InterPro" id="IPR050119">
    <property type="entry name" value="CCR1-9-like"/>
</dbReference>
<dbReference type="PROSITE" id="PS50262">
    <property type="entry name" value="G_PROTEIN_RECEP_F1_2"/>
    <property type="match status" value="1"/>
</dbReference>
<evidence type="ECO:0000256" key="8">
    <source>
        <dbReference type="SAM" id="Phobius"/>
    </source>
</evidence>
<dbReference type="AlphaFoldDB" id="A0A3Q2CJP2"/>
<dbReference type="GO" id="GO:0060326">
    <property type="term" value="P:cell chemotaxis"/>
    <property type="evidence" value="ECO:0007669"/>
    <property type="project" value="TreeGrafter"/>
</dbReference>
<dbReference type="Pfam" id="PF00001">
    <property type="entry name" value="7tm_1"/>
    <property type="match status" value="1"/>
</dbReference>
<dbReference type="Ensembl" id="ENSCVAT00000006666.1">
    <property type="protein sequence ID" value="ENSCVAP00000005449.1"/>
    <property type="gene ID" value="ENSCVAG00000006835.1"/>
</dbReference>
<evidence type="ECO:0000313" key="10">
    <source>
        <dbReference type="Ensembl" id="ENSCVAP00000005449.1"/>
    </source>
</evidence>
<sequence>MDASNFTGLISNVSDVSDLPQSLWNLQLLFPALVLSLCFLLGVPGNITVIILKPNWRNLSSLSQSLILNLAISDLLCLLTLPLWIYSYLFGWPFDLITCKLVSYLVYCSIYGSLLTVTGLSIQRYLVVVRQRRCHQVQRRMLLFMLWLVSIILSIPALMVRNLRTNQHWISCEAQYSSAFQQVAVLLAETVFGFVSISLVALKVTQAAFFNYPQTTRLLTSIVISNFKMAPRFLGLFTIDRIISPTAVRLKLPPHLRVHPTFHVS</sequence>
<keyword evidence="6" id="KW-0675">Receptor</keyword>
<dbReference type="GO" id="GO:0019722">
    <property type="term" value="P:calcium-mediated signaling"/>
    <property type="evidence" value="ECO:0007669"/>
    <property type="project" value="TreeGrafter"/>
</dbReference>
<dbReference type="Gene3D" id="1.20.1070.10">
    <property type="entry name" value="Rhodopsin 7-helix transmembrane proteins"/>
    <property type="match status" value="1"/>
</dbReference>
<protein>
    <submittedName>
        <fullName evidence="10">Zgc:194202</fullName>
    </submittedName>
</protein>
<evidence type="ECO:0000256" key="6">
    <source>
        <dbReference type="ARBA" id="ARBA00023170"/>
    </source>
</evidence>
<dbReference type="GO" id="GO:0007204">
    <property type="term" value="P:positive regulation of cytosolic calcium ion concentration"/>
    <property type="evidence" value="ECO:0007669"/>
    <property type="project" value="TreeGrafter"/>
</dbReference>